<keyword evidence="4 7" id="KW-0521">NADP</keyword>
<dbReference type="NCBIfam" id="NF001221">
    <property type="entry name" value="PRK00197.1"/>
    <property type="match status" value="1"/>
</dbReference>
<evidence type="ECO:0000256" key="3">
    <source>
        <dbReference type="ARBA" id="ARBA00022650"/>
    </source>
</evidence>
<comment type="caution">
    <text evidence="9">The sequence shown here is derived from an EMBL/GenBank/DDBJ whole genome shotgun (WGS) entry which is preliminary data.</text>
</comment>
<dbReference type="PROSITE" id="PS01223">
    <property type="entry name" value="PROA"/>
    <property type="match status" value="1"/>
</dbReference>
<evidence type="ECO:0000313" key="10">
    <source>
        <dbReference type="Proteomes" id="UP000526408"/>
    </source>
</evidence>
<evidence type="ECO:0000259" key="8">
    <source>
        <dbReference type="Pfam" id="PF00171"/>
    </source>
</evidence>
<dbReference type="InterPro" id="IPR016161">
    <property type="entry name" value="Ald_DH/histidinol_DH"/>
</dbReference>
<evidence type="ECO:0000256" key="5">
    <source>
        <dbReference type="ARBA" id="ARBA00023002"/>
    </source>
</evidence>
<evidence type="ECO:0000313" key="9">
    <source>
        <dbReference type="EMBL" id="NKX46040.1"/>
    </source>
</evidence>
<dbReference type="EMBL" id="JAAZQQ010000006">
    <property type="protein sequence ID" value="NKX46040.1"/>
    <property type="molecule type" value="Genomic_DNA"/>
</dbReference>
<keyword evidence="3 7" id="KW-0641">Proline biosynthesis</keyword>
<dbReference type="PIRSF" id="PIRSF000151">
    <property type="entry name" value="GPR"/>
    <property type="match status" value="1"/>
</dbReference>
<sequence length="426" mass="44839">MNDLTPDAAQDIPGLMREIGARARSAAAELAFASSEAKARALGAAAAAVEARADEIVAANDKDMDFGRDKGLSAAMLDRLRLDAGRIAGIVAGLRAVAAQADPVGSVMAEWDMPSGLHIRRVRTPLGVIGVIYESRPNVTADAGALCLKSGNAVILRGGSESFHSSGVLVDCLKDGLRAAGLPEDAVQLVPTRDRAAVRELLTMTGFVDVIVPRGGKGLVGLVQAEARVPVFAHLEGICHIYIDRAADPEKALRVTLNAKTRRTGICGAAECLLIHRDVADTIGQGVVRALVDAGVEVRGDAILQKIPGVVPAQEDDWGREFLDMVIAARVVDDIDDAIAHIRRYGSSHTESILTEDDAAAERFFQRLDSAILMRNASTQFADGGEFGMGAEIGIATGKLHARGPVGAEQLTSFKYLVTGDGTTRP</sequence>
<feature type="domain" description="Aldehyde dehydrogenase" evidence="8">
    <location>
        <begin position="21"/>
        <end position="291"/>
    </location>
</feature>
<dbReference type="NCBIfam" id="TIGR00407">
    <property type="entry name" value="proA"/>
    <property type="match status" value="1"/>
</dbReference>
<comment type="function">
    <text evidence="7">Catalyzes the NADPH-dependent reduction of L-glutamate 5-phosphate into L-glutamate 5-semialdehyde and phosphate. The product spontaneously undergoes cyclization to form 1-pyrroline-5-carboxylate.</text>
</comment>
<comment type="catalytic activity">
    <reaction evidence="6 7">
        <text>L-glutamate 5-semialdehyde + phosphate + NADP(+) = L-glutamyl 5-phosphate + NADPH + H(+)</text>
        <dbReference type="Rhea" id="RHEA:19541"/>
        <dbReference type="ChEBI" id="CHEBI:15378"/>
        <dbReference type="ChEBI" id="CHEBI:43474"/>
        <dbReference type="ChEBI" id="CHEBI:57783"/>
        <dbReference type="ChEBI" id="CHEBI:58066"/>
        <dbReference type="ChEBI" id="CHEBI:58274"/>
        <dbReference type="ChEBI" id="CHEBI:58349"/>
        <dbReference type="EC" id="1.2.1.41"/>
    </reaction>
</comment>
<dbReference type="GO" id="GO:0055129">
    <property type="term" value="P:L-proline biosynthetic process"/>
    <property type="evidence" value="ECO:0007669"/>
    <property type="project" value="UniProtKB-UniRule"/>
</dbReference>
<dbReference type="InterPro" id="IPR020593">
    <property type="entry name" value="G-glutamylP_reductase_CS"/>
</dbReference>
<name>A0A7X6H150_9RHOB</name>
<dbReference type="UniPathway" id="UPA00098">
    <property type="reaction ID" value="UER00360"/>
</dbReference>
<comment type="pathway">
    <text evidence="1 7">Amino-acid biosynthesis; L-proline biosynthesis; L-glutamate 5-semialdehyde from L-glutamate: step 2/2.</text>
</comment>
<proteinExistence type="inferred from homology"/>
<dbReference type="Proteomes" id="UP000526408">
    <property type="component" value="Unassembled WGS sequence"/>
</dbReference>
<dbReference type="CDD" id="cd07079">
    <property type="entry name" value="ALDH_F18-19_ProA-GPR"/>
    <property type="match status" value="1"/>
</dbReference>
<dbReference type="SUPFAM" id="SSF53720">
    <property type="entry name" value="ALDH-like"/>
    <property type="match status" value="1"/>
</dbReference>
<dbReference type="InterPro" id="IPR015590">
    <property type="entry name" value="Aldehyde_DH_dom"/>
</dbReference>
<dbReference type="InterPro" id="IPR000965">
    <property type="entry name" value="GPR_dom"/>
</dbReference>
<dbReference type="GO" id="GO:0050661">
    <property type="term" value="F:NADP binding"/>
    <property type="evidence" value="ECO:0007669"/>
    <property type="project" value="InterPro"/>
</dbReference>
<dbReference type="RefSeq" id="WP_168624430.1">
    <property type="nucleotide sequence ID" value="NZ_JAAZQQ010000006.1"/>
</dbReference>
<dbReference type="GO" id="GO:0005737">
    <property type="term" value="C:cytoplasm"/>
    <property type="evidence" value="ECO:0007669"/>
    <property type="project" value="UniProtKB-SubCell"/>
</dbReference>
<keyword evidence="10" id="KW-1185">Reference proteome</keyword>
<dbReference type="PANTHER" id="PTHR11063">
    <property type="entry name" value="GLUTAMATE SEMIALDEHYDE DEHYDROGENASE"/>
    <property type="match status" value="1"/>
</dbReference>
<evidence type="ECO:0000256" key="1">
    <source>
        <dbReference type="ARBA" id="ARBA00004985"/>
    </source>
</evidence>
<evidence type="ECO:0000256" key="6">
    <source>
        <dbReference type="ARBA" id="ARBA00049024"/>
    </source>
</evidence>
<keyword evidence="2 7" id="KW-0028">Amino-acid biosynthesis</keyword>
<evidence type="ECO:0000256" key="7">
    <source>
        <dbReference type="HAMAP-Rule" id="MF_00412"/>
    </source>
</evidence>
<comment type="similarity">
    <text evidence="7">Belongs to the gamma-glutamyl phosphate reductase family.</text>
</comment>
<dbReference type="InterPro" id="IPR016163">
    <property type="entry name" value="Ald_DH_C"/>
</dbReference>
<evidence type="ECO:0000256" key="2">
    <source>
        <dbReference type="ARBA" id="ARBA00022605"/>
    </source>
</evidence>
<keyword evidence="7" id="KW-0963">Cytoplasm</keyword>
<dbReference type="Pfam" id="PF00171">
    <property type="entry name" value="Aldedh"/>
    <property type="match status" value="1"/>
</dbReference>
<dbReference type="Gene3D" id="3.40.309.10">
    <property type="entry name" value="Aldehyde Dehydrogenase, Chain A, domain 2"/>
    <property type="match status" value="1"/>
</dbReference>
<dbReference type="Gene3D" id="3.40.605.10">
    <property type="entry name" value="Aldehyde Dehydrogenase, Chain A, domain 1"/>
    <property type="match status" value="1"/>
</dbReference>
<dbReference type="EC" id="1.2.1.41" evidence="7"/>
<dbReference type="InterPro" id="IPR012134">
    <property type="entry name" value="Glu-5-SA_DH"/>
</dbReference>
<dbReference type="FunFam" id="3.40.309.10:FF:000006">
    <property type="entry name" value="Gamma-glutamyl phosphate reductase"/>
    <property type="match status" value="1"/>
</dbReference>
<keyword evidence="5 7" id="KW-0560">Oxidoreductase</keyword>
<dbReference type="PANTHER" id="PTHR11063:SF8">
    <property type="entry name" value="DELTA-1-PYRROLINE-5-CARBOXYLATE SYNTHASE"/>
    <property type="match status" value="1"/>
</dbReference>
<dbReference type="GO" id="GO:0004350">
    <property type="term" value="F:glutamate-5-semialdehyde dehydrogenase activity"/>
    <property type="evidence" value="ECO:0007669"/>
    <property type="project" value="UniProtKB-UniRule"/>
</dbReference>
<evidence type="ECO:0000256" key="4">
    <source>
        <dbReference type="ARBA" id="ARBA00022857"/>
    </source>
</evidence>
<reference evidence="9 10" key="1">
    <citation type="submission" date="2020-04" db="EMBL/GenBank/DDBJ databases">
        <authorList>
            <person name="Yoon J."/>
        </authorList>
    </citation>
    <scope>NUCLEOTIDE SEQUENCE [LARGE SCALE GENOMIC DNA]</scope>
    <source>
        <strain evidence="9 10">KMU-115</strain>
    </source>
</reference>
<dbReference type="HAMAP" id="MF_00412">
    <property type="entry name" value="ProA"/>
    <property type="match status" value="1"/>
</dbReference>
<dbReference type="InterPro" id="IPR016162">
    <property type="entry name" value="Ald_DH_N"/>
</dbReference>
<accession>A0A7X6H150</accession>
<organism evidence="9 10">
    <name type="scientific">Roseicyclus persicicus</name>
    <dbReference type="NCBI Taxonomy" id="2650661"/>
    <lineage>
        <taxon>Bacteria</taxon>
        <taxon>Pseudomonadati</taxon>
        <taxon>Pseudomonadota</taxon>
        <taxon>Alphaproteobacteria</taxon>
        <taxon>Rhodobacterales</taxon>
        <taxon>Roseobacteraceae</taxon>
        <taxon>Roseicyclus</taxon>
    </lineage>
</organism>
<dbReference type="AlphaFoldDB" id="A0A7X6H150"/>
<protein>
    <recommendedName>
        <fullName evidence="7">Gamma-glutamyl phosphate reductase</fullName>
        <shortName evidence="7">GPR</shortName>
        <ecNumber evidence="7">1.2.1.41</ecNumber>
    </recommendedName>
    <alternativeName>
        <fullName evidence="7">Glutamate-5-semialdehyde dehydrogenase</fullName>
    </alternativeName>
    <alternativeName>
        <fullName evidence="7">Glutamyl-gamma-semialdehyde dehydrogenase</fullName>
        <shortName evidence="7">GSA dehydrogenase</shortName>
    </alternativeName>
</protein>
<gene>
    <name evidence="7" type="primary">proA</name>
    <name evidence="9" type="ORF">HCU73_15700</name>
</gene>
<comment type="subcellular location">
    <subcellularLocation>
        <location evidence="7">Cytoplasm</location>
    </subcellularLocation>
</comment>